<dbReference type="InterPro" id="IPR014786">
    <property type="entry name" value="ANAPC2_C"/>
</dbReference>
<evidence type="ECO:0000256" key="4">
    <source>
        <dbReference type="ARBA" id="ARBA00022786"/>
    </source>
</evidence>
<evidence type="ECO:0000256" key="1">
    <source>
        <dbReference type="ARBA" id="ARBA00016068"/>
    </source>
</evidence>
<dbReference type="InterPro" id="IPR036388">
    <property type="entry name" value="WH-like_DNA-bd_sf"/>
</dbReference>
<dbReference type="OrthoDB" id="5581181at2759"/>
<dbReference type="InterPro" id="IPR057975">
    <property type="entry name" value="TPR_ANAPC2"/>
</dbReference>
<evidence type="ECO:0000256" key="2">
    <source>
        <dbReference type="ARBA" id="ARBA00022618"/>
    </source>
</evidence>
<dbReference type="SUPFAM" id="SSF46785">
    <property type="entry name" value="Winged helix' DNA-binding domain"/>
    <property type="match status" value="1"/>
</dbReference>
<dbReference type="InterPro" id="IPR044554">
    <property type="entry name" value="ANAPC2"/>
</dbReference>
<feature type="compositionally biased region" description="Acidic residues" evidence="7">
    <location>
        <begin position="761"/>
        <end position="775"/>
    </location>
</feature>
<dbReference type="KEGG" id="dpte:113796011"/>
<evidence type="ECO:0000313" key="9">
    <source>
        <dbReference type="Proteomes" id="UP000515146"/>
    </source>
</evidence>
<keyword evidence="9" id="KW-1185">Reference proteome</keyword>
<evidence type="ECO:0000256" key="7">
    <source>
        <dbReference type="SAM" id="MobiDB-lite"/>
    </source>
</evidence>
<dbReference type="InterPro" id="IPR016158">
    <property type="entry name" value="Cullin_homology"/>
</dbReference>
<dbReference type="InterPro" id="IPR036390">
    <property type="entry name" value="WH_DNA-bd_sf"/>
</dbReference>
<dbReference type="Pfam" id="PF08672">
    <property type="entry name" value="ANAPC2"/>
    <property type="match status" value="1"/>
</dbReference>
<keyword evidence="4" id="KW-0833">Ubl conjugation pathway</keyword>
<dbReference type="Gene3D" id="3.30.230.130">
    <property type="entry name" value="Cullin, Chain C, Domain 2"/>
    <property type="match status" value="1"/>
</dbReference>
<dbReference type="AlphaFoldDB" id="A0A6P6Y9K5"/>
<dbReference type="OMA" id="TYFMYET"/>
<dbReference type="CTD" id="45906"/>
<dbReference type="PANTHER" id="PTHR45957">
    <property type="entry name" value="ANAPHASE-PROMOTING COMPLEX SUBUNIT 2"/>
    <property type="match status" value="1"/>
</dbReference>
<dbReference type="Gene3D" id="1.20.1310.10">
    <property type="entry name" value="Cullin Repeats"/>
    <property type="match status" value="1"/>
</dbReference>
<proteinExistence type="inferred from homology"/>
<accession>A0A6P6Y9K5</accession>
<dbReference type="PROSITE" id="PS50069">
    <property type="entry name" value="CULLIN_2"/>
    <property type="match status" value="1"/>
</dbReference>
<keyword evidence="2" id="KW-0132">Cell division</keyword>
<feature type="compositionally biased region" description="Low complexity" evidence="7">
    <location>
        <begin position="735"/>
        <end position="746"/>
    </location>
</feature>
<dbReference type="GO" id="GO:0051301">
    <property type="term" value="P:cell division"/>
    <property type="evidence" value="ECO:0007669"/>
    <property type="project" value="UniProtKB-KW"/>
</dbReference>
<gene>
    <name evidence="10" type="primary">LOC113796011</name>
</gene>
<dbReference type="RefSeq" id="XP_027202057.1">
    <property type="nucleotide sequence ID" value="XM_027346256.1"/>
</dbReference>
<name>A0A6P6Y9K5_DERPT</name>
<reference evidence="10" key="1">
    <citation type="submission" date="2025-08" db="UniProtKB">
        <authorList>
            <consortium name="RefSeq"/>
        </authorList>
    </citation>
    <scope>IDENTIFICATION</scope>
    <source>
        <strain evidence="10">Airmid</strain>
    </source>
</reference>
<dbReference type="FunCoup" id="A0A6P6Y9K5">
    <property type="interactions" value="754"/>
</dbReference>
<feature type="domain" description="Cullin family profile" evidence="8">
    <location>
        <begin position="505"/>
        <end position="705"/>
    </location>
</feature>
<dbReference type="Proteomes" id="UP000515146">
    <property type="component" value="Unplaced"/>
</dbReference>
<dbReference type="GO" id="GO:0005680">
    <property type="term" value="C:anaphase-promoting complex"/>
    <property type="evidence" value="ECO:0007669"/>
    <property type="project" value="TreeGrafter"/>
</dbReference>
<sequence>MDNDFEFLINSLNISSKYPSKIYIDSKSDLWLKCQQIITNLKTDSDAIETLQEYYIYNYRCYLTAMLKDYWLDFNKNSSKYEENVQCQHRLIFHKFNQLNDCISNWLYRPLLDLLFDSNDEQIRKLYEILYTALIADMPLLFSSFLFNTFAFSFEVLDHIVGKKQKNESNSPKQSLFNKCKICRFKRTGNDNIDNECYCTSISKGFIPFLNILRKLGIFYQLCDDIIKSVLFKMIERQIWNLCKDKNFDISCLSITCSWLENSIIDWIKIIYIIRSNENITDMFIALEQYNQNIEKTTTSEEDVPMYNDNGGELNNLFLKNTSLVLFDQIESLNLNNIRSFLTNTYIFNRMKQLFDIIIDFPYSEPAICDLHECIQLEPFYREIFTYSLKNSLEIRLLHAGVATSSIIEAYLTTIKALRLLDPQGIILQIVCDPIRNYLKTREDTVRCIINILTTDSIVNFDDPEHFNKLINDEDEYVMDTWRSWVPQTIGVSRMSKDLANSDIISMLINIFDSKDLFVQEYQRLLAQKLILTPEINLESELRNLELLSLRFGESELHNCEVMLKDLKDSERINQQINGFDEIKAANIKMNGLILSEQFWPDNLGFTNNEFKNFRLPEEIQKMFDNYKKIFETLKGNRTVNWIQQLGTVKLELEFRNGSHEYSVRPIQAAIIHLFQQKNQWSMAAIAQELDVLPSVVRRNLSYWKNIGIIKECKDGDDDSYIVVEDLPPPPPPQSSSSSIMKQQQQQQQCTQEFDMMFIDNQDDNDDNDDDDDDGNGIMNDRKRKNENNLQLFWNFIDNMLKNLHALSLDRIYSMLKMFNMQSPEIENLSMHELREFLDRKVHEKKLIFINGLYDLNKSTDE</sequence>
<keyword evidence="5" id="KW-0131">Cell cycle</keyword>
<dbReference type="InterPro" id="IPR059120">
    <property type="entry name" value="Cullin-like_AB"/>
</dbReference>
<dbReference type="Gene3D" id="1.10.10.10">
    <property type="entry name" value="Winged helix-like DNA-binding domain superfamily/Winged helix DNA-binding domain"/>
    <property type="match status" value="1"/>
</dbReference>
<dbReference type="Pfam" id="PF26557">
    <property type="entry name" value="Cullin_AB"/>
    <property type="match status" value="1"/>
</dbReference>
<dbReference type="GO" id="GO:0070979">
    <property type="term" value="P:protein K11-linked ubiquitination"/>
    <property type="evidence" value="ECO:0007669"/>
    <property type="project" value="TreeGrafter"/>
</dbReference>
<keyword evidence="3" id="KW-0498">Mitosis</keyword>
<feature type="region of interest" description="Disordered" evidence="7">
    <location>
        <begin position="720"/>
        <end position="746"/>
    </location>
</feature>
<dbReference type="SMART" id="SM01013">
    <property type="entry name" value="APC2"/>
    <property type="match status" value="1"/>
</dbReference>
<dbReference type="GO" id="GO:0031625">
    <property type="term" value="F:ubiquitin protein ligase binding"/>
    <property type="evidence" value="ECO:0007669"/>
    <property type="project" value="InterPro"/>
</dbReference>
<organism evidence="9 10">
    <name type="scientific">Dermatophagoides pteronyssinus</name>
    <name type="common">European house dust mite</name>
    <dbReference type="NCBI Taxonomy" id="6956"/>
    <lineage>
        <taxon>Eukaryota</taxon>
        <taxon>Metazoa</taxon>
        <taxon>Ecdysozoa</taxon>
        <taxon>Arthropoda</taxon>
        <taxon>Chelicerata</taxon>
        <taxon>Arachnida</taxon>
        <taxon>Acari</taxon>
        <taxon>Acariformes</taxon>
        <taxon>Sarcoptiformes</taxon>
        <taxon>Astigmata</taxon>
        <taxon>Psoroptidia</taxon>
        <taxon>Analgoidea</taxon>
        <taxon>Pyroglyphidae</taxon>
        <taxon>Dermatophagoidinae</taxon>
        <taxon>Dermatophagoides</taxon>
    </lineage>
</organism>
<dbReference type="GO" id="GO:0006511">
    <property type="term" value="P:ubiquitin-dependent protein catabolic process"/>
    <property type="evidence" value="ECO:0007669"/>
    <property type="project" value="InterPro"/>
</dbReference>
<evidence type="ECO:0000259" key="8">
    <source>
        <dbReference type="PROSITE" id="PS50069"/>
    </source>
</evidence>
<dbReference type="SMART" id="SM00182">
    <property type="entry name" value="CULLIN"/>
    <property type="match status" value="1"/>
</dbReference>
<evidence type="ECO:0000256" key="3">
    <source>
        <dbReference type="ARBA" id="ARBA00022776"/>
    </source>
</evidence>
<evidence type="ECO:0000256" key="6">
    <source>
        <dbReference type="PROSITE-ProRule" id="PRU00330"/>
    </source>
</evidence>
<dbReference type="InParanoid" id="A0A6P6Y9K5"/>
<feature type="region of interest" description="Disordered" evidence="7">
    <location>
        <begin position="760"/>
        <end position="782"/>
    </location>
</feature>
<dbReference type="SUPFAM" id="SSF75632">
    <property type="entry name" value="Cullin homology domain"/>
    <property type="match status" value="1"/>
</dbReference>
<evidence type="ECO:0000256" key="5">
    <source>
        <dbReference type="ARBA" id="ARBA00023306"/>
    </source>
</evidence>
<comment type="similarity">
    <text evidence="6">Belongs to the cullin family.</text>
</comment>
<dbReference type="GO" id="GO:0007091">
    <property type="term" value="P:metaphase/anaphase transition of mitotic cell cycle"/>
    <property type="evidence" value="ECO:0007669"/>
    <property type="project" value="TreeGrafter"/>
</dbReference>
<dbReference type="PANTHER" id="PTHR45957:SF1">
    <property type="entry name" value="ANAPHASE-PROMOTING COMPLEX SUBUNIT 2"/>
    <property type="match status" value="1"/>
</dbReference>
<dbReference type="InterPro" id="IPR036317">
    <property type="entry name" value="Cullin_homology_sf"/>
</dbReference>
<dbReference type="Pfam" id="PF25773">
    <property type="entry name" value="TPR_ANAPC2"/>
    <property type="match status" value="1"/>
</dbReference>
<evidence type="ECO:0000313" key="10">
    <source>
        <dbReference type="RefSeq" id="XP_027202057.1"/>
    </source>
</evidence>
<protein>
    <recommendedName>
        <fullName evidence="1">Anaphase-promoting complex subunit 2</fullName>
    </recommendedName>
</protein>